<keyword evidence="2" id="KW-1133">Transmembrane helix</keyword>
<dbReference type="AlphaFoldDB" id="A0A3N2PTS4"/>
<dbReference type="InterPro" id="IPR018825">
    <property type="entry name" value="DUF2427"/>
</dbReference>
<evidence type="ECO:0000313" key="5">
    <source>
        <dbReference type="EMBL" id="ROT37898.1"/>
    </source>
</evidence>
<keyword evidence="2" id="KW-0472">Membrane</keyword>
<name>A0A3N2PTS4_SODAK</name>
<dbReference type="OrthoDB" id="4005299at2759"/>
<feature type="region of interest" description="Disordered" evidence="1">
    <location>
        <begin position="159"/>
        <end position="194"/>
    </location>
</feature>
<keyword evidence="6" id="KW-1185">Reference proteome</keyword>
<dbReference type="EMBL" id="ML119056">
    <property type="protein sequence ID" value="ROT37898.1"/>
    <property type="molecule type" value="Genomic_DNA"/>
</dbReference>
<dbReference type="InterPro" id="IPR018827">
    <property type="entry name" value="YTP1_C"/>
</dbReference>
<dbReference type="STRING" id="1314773.A0A3N2PTS4"/>
<gene>
    <name evidence="5" type="ORF">SODALDRAFT_360191</name>
</gene>
<feature type="compositionally biased region" description="Polar residues" evidence="1">
    <location>
        <begin position="162"/>
        <end position="192"/>
    </location>
</feature>
<accession>A0A3N2PTS4</accession>
<evidence type="ECO:0000256" key="2">
    <source>
        <dbReference type="SAM" id="Phobius"/>
    </source>
</evidence>
<reference evidence="5 6" key="1">
    <citation type="journal article" date="2018" name="Mol. Ecol.">
        <title>The obligate alkalophilic soda-lake fungus Sodiomyces alkalinus has shifted to a protein diet.</title>
        <authorList>
            <person name="Grum-Grzhimaylo A.A."/>
            <person name="Falkoski D.L."/>
            <person name="van den Heuvel J."/>
            <person name="Valero-Jimenez C.A."/>
            <person name="Min B."/>
            <person name="Choi I.G."/>
            <person name="Lipzen A."/>
            <person name="Daum C.G."/>
            <person name="Aanen D.K."/>
            <person name="Tsang A."/>
            <person name="Henrissat B."/>
            <person name="Bilanenko E.N."/>
            <person name="de Vries R.P."/>
            <person name="van Kan J.A.L."/>
            <person name="Grigoriev I.V."/>
            <person name="Debets A.J.M."/>
        </authorList>
    </citation>
    <scope>NUCLEOTIDE SEQUENCE [LARGE SCALE GENOMIC DNA]</scope>
    <source>
        <strain evidence="5 6">F11</strain>
    </source>
</reference>
<dbReference type="RefSeq" id="XP_028465704.1">
    <property type="nucleotide sequence ID" value="XM_028614241.1"/>
</dbReference>
<dbReference type="Proteomes" id="UP000272025">
    <property type="component" value="Unassembled WGS sequence"/>
</dbReference>
<evidence type="ECO:0000259" key="3">
    <source>
        <dbReference type="Pfam" id="PF10348"/>
    </source>
</evidence>
<keyword evidence="2" id="KW-0812">Transmembrane</keyword>
<dbReference type="PANTHER" id="PTHR31685:SF3">
    <property type="entry name" value="INTEGRAL MEMBRANE PROTEIN (AFU_ORTHOLOGUE AFUA_6G12730)"/>
    <property type="match status" value="1"/>
</dbReference>
<evidence type="ECO:0000259" key="4">
    <source>
        <dbReference type="Pfam" id="PF10355"/>
    </source>
</evidence>
<dbReference type="Pfam" id="PF10348">
    <property type="entry name" value="DUF2427"/>
    <property type="match status" value="1"/>
</dbReference>
<feature type="transmembrane region" description="Helical" evidence="2">
    <location>
        <begin position="98"/>
        <end position="116"/>
    </location>
</feature>
<evidence type="ECO:0000256" key="1">
    <source>
        <dbReference type="SAM" id="MobiDB-lite"/>
    </source>
</evidence>
<feature type="transmembrane region" description="Helical" evidence="2">
    <location>
        <begin position="456"/>
        <end position="473"/>
    </location>
</feature>
<feature type="domain" description="DUF2427" evidence="3">
    <location>
        <begin position="19"/>
        <end position="117"/>
    </location>
</feature>
<evidence type="ECO:0000313" key="6">
    <source>
        <dbReference type="Proteomes" id="UP000272025"/>
    </source>
</evidence>
<dbReference type="PANTHER" id="PTHR31685">
    <property type="entry name" value="INTEGRAL MEMBRANE PROTEIN (AFU_ORTHOLOGUE AFUA_6G12730)-RELATED"/>
    <property type="match status" value="1"/>
</dbReference>
<dbReference type="GeneID" id="39582719"/>
<feature type="transmembrane region" description="Helical" evidence="2">
    <location>
        <begin position="245"/>
        <end position="266"/>
    </location>
</feature>
<feature type="transmembrane region" description="Helical" evidence="2">
    <location>
        <begin position="417"/>
        <end position="436"/>
    </location>
</feature>
<feature type="transmembrane region" description="Helical" evidence="2">
    <location>
        <begin position="286"/>
        <end position="309"/>
    </location>
</feature>
<feature type="domain" description="Protein YTP1-like C-terminal" evidence="4">
    <location>
        <begin position="254"/>
        <end position="545"/>
    </location>
</feature>
<feature type="transmembrane region" description="Helical" evidence="2">
    <location>
        <begin position="485"/>
        <end position="503"/>
    </location>
</feature>
<feature type="transmembrane region" description="Helical" evidence="2">
    <location>
        <begin position="523"/>
        <end position="543"/>
    </location>
</feature>
<proteinExistence type="predicted"/>
<feature type="transmembrane region" description="Helical" evidence="2">
    <location>
        <begin position="32"/>
        <end position="55"/>
    </location>
</feature>
<organism evidence="5 6">
    <name type="scientific">Sodiomyces alkalinus (strain CBS 110278 / VKM F-3762 / F11)</name>
    <name type="common">Alkaliphilic filamentous fungus</name>
    <dbReference type="NCBI Taxonomy" id="1314773"/>
    <lineage>
        <taxon>Eukaryota</taxon>
        <taxon>Fungi</taxon>
        <taxon>Dikarya</taxon>
        <taxon>Ascomycota</taxon>
        <taxon>Pezizomycotina</taxon>
        <taxon>Sordariomycetes</taxon>
        <taxon>Hypocreomycetidae</taxon>
        <taxon>Glomerellales</taxon>
        <taxon>Plectosphaerellaceae</taxon>
        <taxon>Sodiomyces</taxon>
    </lineage>
</organism>
<sequence length="560" mass="61331">MGAHASGNDDGKPDADSYPPTYFALADHAGVMFAHIALMAVAWVFLLPVAVMLSLARSRHTLALQFVFLAVNALGVLLSVVYNAKTPDLYPSNAHHKVGWVATWVITAQILVGLLGRVAGRWRRDPVAGGFGNAAEHHAFIPVSAASVEEQRRLDEMRFSSPYRQSNDSGQGTEPNTESLRSDSASGRTSPRFSDARKEYVDVEDVGDGFPMPMPSGNGGPSILGRVSSLLSSRVWRGLMFAYDILDRIILLLGFIAFCLGIITYGRLFEGHGVFSGLAHWIKGGVFFWFGILTLGRWSGSFGELGWAWNVRPNQAKRKWRPSAEFIESFSIFFYGATNVMLEHLGNWGGEWGSRDLDHLSIPILFIGGGLLGMLVESTRVRDLLHTTVSEAALTAPKPPYDQEEGHDSSLQPPKQYGFSTNPIPALVILLLGFMMSAHEQGSMVSSMLHTQWGELVAGAAVARGLTYFLLYLKPPQSVLPSRPPTELLTSFGLIAGSIILMASSSDTVEGMIHYNLNGMFMYNFTMGFVGVLMAWVIIVLAIKGWAVRKETRGRFNMSH</sequence>
<protein>
    <recommendedName>
        <fullName evidence="7">Integral membrane protein</fullName>
    </recommendedName>
</protein>
<evidence type="ECO:0008006" key="7">
    <source>
        <dbReference type="Google" id="ProtNLM"/>
    </source>
</evidence>
<feature type="transmembrane region" description="Helical" evidence="2">
    <location>
        <begin position="62"/>
        <end position="82"/>
    </location>
</feature>
<dbReference type="Pfam" id="PF10355">
    <property type="entry name" value="Ytp1"/>
    <property type="match status" value="1"/>
</dbReference>